<comment type="caution">
    <text evidence="2">The sequence shown here is derived from an EMBL/GenBank/DDBJ whole genome shotgun (WGS) entry which is preliminary data.</text>
</comment>
<dbReference type="EMBL" id="JAUCGQ010000001">
    <property type="protein sequence ID" value="MDM7854950.1"/>
    <property type="molecule type" value="Genomic_DNA"/>
</dbReference>
<dbReference type="InterPro" id="IPR022446">
    <property type="entry name" value="MeTrfrase_put"/>
</dbReference>
<dbReference type="InterPro" id="IPR029063">
    <property type="entry name" value="SAM-dependent_MTases_sf"/>
</dbReference>
<gene>
    <name evidence="2" type="ORF">QRT04_08405</name>
</gene>
<feature type="domain" description="Methyltransferase small" evidence="1">
    <location>
        <begin position="73"/>
        <end position="173"/>
    </location>
</feature>
<dbReference type="SUPFAM" id="SSF53335">
    <property type="entry name" value="S-adenosyl-L-methionine-dependent methyltransferases"/>
    <property type="match status" value="1"/>
</dbReference>
<reference evidence="2 3" key="1">
    <citation type="submission" date="2023-06" db="EMBL/GenBank/DDBJ databases">
        <title>Cellulomonas sp. MW4 Whole genome sequence.</title>
        <authorList>
            <person name="Park S."/>
        </authorList>
    </citation>
    <scope>NUCLEOTIDE SEQUENCE [LARGE SCALE GENOMIC DNA]</scope>
    <source>
        <strain evidence="2 3">MW4</strain>
    </source>
</reference>
<proteinExistence type="predicted"/>
<evidence type="ECO:0000313" key="2">
    <source>
        <dbReference type="EMBL" id="MDM7854950.1"/>
    </source>
</evidence>
<dbReference type="Gene3D" id="3.40.50.150">
    <property type="entry name" value="Vaccinia Virus protein VP39"/>
    <property type="match status" value="1"/>
</dbReference>
<dbReference type="Proteomes" id="UP001529338">
    <property type="component" value="Unassembled WGS sequence"/>
</dbReference>
<accession>A0ABT7SFI1</accession>
<dbReference type="NCBIfam" id="TIGR03704">
    <property type="entry name" value="PrmC_rel_meth"/>
    <property type="match status" value="1"/>
</dbReference>
<keyword evidence="3" id="KW-1185">Reference proteome</keyword>
<dbReference type="InterPro" id="IPR007848">
    <property type="entry name" value="Small_mtfrase_dom"/>
</dbReference>
<dbReference type="InterPro" id="IPR050320">
    <property type="entry name" value="N5-glutamine_MTase"/>
</dbReference>
<dbReference type="PANTHER" id="PTHR18895">
    <property type="entry name" value="HEMK METHYLTRANSFERASE"/>
    <property type="match status" value="1"/>
</dbReference>
<evidence type="ECO:0000313" key="3">
    <source>
        <dbReference type="Proteomes" id="UP001529338"/>
    </source>
</evidence>
<dbReference type="PANTHER" id="PTHR18895:SF74">
    <property type="entry name" value="MTRF1L RELEASE FACTOR GLUTAMINE METHYLTRANSFERASE"/>
    <property type="match status" value="1"/>
</dbReference>
<organism evidence="2 3">
    <name type="scientific">Cellulomonas alba</name>
    <dbReference type="NCBI Taxonomy" id="3053467"/>
    <lineage>
        <taxon>Bacteria</taxon>
        <taxon>Bacillati</taxon>
        <taxon>Actinomycetota</taxon>
        <taxon>Actinomycetes</taxon>
        <taxon>Micrococcales</taxon>
        <taxon>Cellulomonadaceae</taxon>
        <taxon>Cellulomonas</taxon>
    </lineage>
</organism>
<sequence length="263" mass="26897">MPLTLSSDDDAALVARLRAAGCVWAEDEAAVLRESATSVADLDDLVARRVAGEPLELVVGWAELCGLRVAVTPGVFVPRRRSELLALAAVAAARPGDVVVDLCCGSGALGAVVAARVPGVEVWAVDVEPAAVACARQNLVGVGGHALLGDLDAPLPERLAGRVAVIVCNAPYVPTGDVPFLPAEARLFEPLVTLDGGADGLDVQRRAAAVAPRWLAPGGTLLIETSDRQAAATVAAFEDAGLRGVRVLADDELEATVVVGVRG</sequence>
<dbReference type="Pfam" id="PF05175">
    <property type="entry name" value="MTS"/>
    <property type="match status" value="1"/>
</dbReference>
<evidence type="ECO:0000259" key="1">
    <source>
        <dbReference type="Pfam" id="PF05175"/>
    </source>
</evidence>
<dbReference type="CDD" id="cd02440">
    <property type="entry name" value="AdoMet_MTases"/>
    <property type="match status" value="1"/>
</dbReference>
<dbReference type="RefSeq" id="WP_289454767.1">
    <property type="nucleotide sequence ID" value="NZ_JAUCGQ010000001.1"/>
</dbReference>
<name>A0ABT7SFI1_9CELL</name>
<protein>
    <recommendedName>
        <fullName evidence="1">Methyltransferase small domain-containing protein</fullName>
    </recommendedName>
</protein>